<evidence type="ECO:0000256" key="1">
    <source>
        <dbReference type="ARBA" id="ARBA00005928"/>
    </source>
</evidence>
<sequence>MEFVVNGIVESLEHKSILVTGSTGFLAKIFVEKLLRVQPDVKRLFLLLRASDAKLAMQRLHTEVLEKELFRVLRDKYGPAEFEPFILEKITPIAADISLKHLGIDDCNLRQHIWSEVDIIINVAANTKFEERYDAALDTNTLGAKNVMDFAKECVKLNMFLHVSTAYVCGERSGLILEKPFKMGEALNGTSGLDIDEELKLVEETLSELHAQAVTKEAEALAMRELGIKRAKLYGWPNTYVFTKAMGEMLLGKLRQAYNLPLVIVRPTIITSTYKDPFPGWMEGTRTIDSLAVGYGKGRLKCFLGESESILDLIPGDMVANAMIAAMITRANQASEIIYQVGSSLRNPAQLSLFRDVAFQYFSRNPWTGKDGKQVRVPKAILFDSVASFNRHMAVQYVLPLKGLQLLNAVLCQFLRPTCTDLGRRINLVQRFVELYKPYIFFKGIFDSTNLEKLERAMKRDEQEAKAFCFDAKLIDWEDYFMNIHLPGIVRYIF</sequence>
<dbReference type="InterPro" id="IPR036291">
    <property type="entry name" value="NAD(P)-bd_dom_sf"/>
</dbReference>
<evidence type="ECO:0000313" key="8">
    <source>
        <dbReference type="Proteomes" id="UP001420932"/>
    </source>
</evidence>
<dbReference type="InterPro" id="IPR013120">
    <property type="entry name" value="FAR_NAD-bd"/>
</dbReference>
<comment type="catalytic activity">
    <reaction evidence="4">
        <text>a long-chain fatty acyl-CoA + 2 NADPH + 2 H(+) = a long-chain primary fatty alcohol + 2 NADP(+) + CoA</text>
        <dbReference type="Rhea" id="RHEA:52716"/>
        <dbReference type="ChEBI" id="CHEBI:15378"/>
        <dbReference type="ChEBI" id="CHEBI:57287"/>
        <dbReference type="ChEBI" id="CHEBI:57783"/>
        <dbReference type="ChEBI" id="CHEBI:58349"/>
        <dbReference type="ChEBI" id="CHEBI:77396"/>
        <dbReference type="ChEBI" id="CHEBI:83139"/>
        <dbReference type="EC" id="1.2.1.84"/>
    </reaction>
</comment>
<evidence type="ECO:0000256" key="4">
    <source>
        <dbReference type="RuleBase" id="RU363097"/>
    </source>
</evidence>
<dbReference type="SUPFAM" id="SSF51735">
    <property type="entry name" value="NAD(P)-binding Rossmann-fold domains"/>
    <property type="match status" value="1"/>
</dbReference>
<dbReference type="Pfam" id="PF03015">
    <property type="entry name" value="Sterile"/>
    <property type="match status" value="1"/>
</dbReference>
<gene>
    <name evidence="7" type="ORF">Syun_024585</name>
</gene>
<dbReference type="EMBL" id="JBBNAF010000010">
    <property type="protein sequence ID" value="KAK9108574.1"/>
    <property type="molecule type" value="Genomic_DNA"/>
</dbReference>
<dbReference type="GO" id="GO:0035336">
    <property type="term" value="P:long-chain fatty-acyl-CoA metabolic process"/>
    <property type="evidence" value="ECO:0007669"/>
    <property type="project" value="TreeGrafter"/>
</dbReference>
<dbReference type="CDD" id="cd05236">
    <property type="entry name" value="FAR-N_SDR_e"/>
    <property type="match status" value="1"/>
</dbReference>
<feature type="domain" description="Fatty acyl-CoA reductase C-terminal" evidence="5">
    <location>
        <begin position="397"/>
        <end position="494"/>
    </location>
</feature>
<feature type="domain" description="Thioester reductase (TE)" evidence="6">
    <location>
        <begin position="19"/>
        <end position="323"/>
    </location>
</feature>
<dbReference type="Proteomes" id="UP001420932">
    <property type="component" value="Unassembled WGS sequence"/>
</dbReference>
<keyword evidence="2 4" id="KW-0444">Lipid biosynthesis</keyword>
<dbReference type="InterPro" id="IPR026055">
    <property type="entry name" value="FAR"/>
</dbReference>
<evidence type="ECO:0000259" key="5">
    <source>
        <dbReference type="Pfam" id="PF03015"/>
    </source>
</evidence>
<keyword evidence="8" id="KW-1185">Reference proteome</keyword>
<dbReference type="InterPro" id="IPR033640">
    <property type="entry name" value="FAR_C"/>
</dbReference>
<keyword evidence="3 4" id="KW-0443">Lipid metabolism</keyword>
<evidence type="ECO:0000259" key="6">
    <source>
        <dbReference type="Pfam" id="PF07993"/>
    </source>
</evidence>
<dbReference type="Pfam" id="PF07993">
    <property type="entry name" value="NAD_binding_4"/>
    <property type="match status" value="1"/>
</dbReference>
<dbReference type="Gene3D" id="3.40.50.720">
    <property type="entry name" value="NAD(P)-binding Rossmann-like Domain"/>
    <property type="match status" value="1"/>
</dbReference>
<dbReference type="EC" id="1.2.1.84" evidence="4"/>
<dbReference type="CDD" id="cd09071">
    <property type="entry name" value="FAR_C"/>
    <property type="match status" value="1"/>
</dbReference>
<evidence type="ECO:0000256" key="2">
    <source>
        <dbReference type="ARBA" id="ARBA00022516"/>
    </source>
</evidence>
<protein>
    <recommendedName>
        <fullName evidence="4">Fatty acyl-CoA reductase</fullName>
        <ecNumber evidence="4">1.2.1.84</ecNumber>
    </recommendedName>
</protein>
<reference evidence="7 8" key="1">
    <citation type="submission" date="2024-01" db="EMBL/GenBank/DDBJ databases">
        <title>Genome assemblies of Stephania.</title>
        <authorList>
            <person name="Yang L."/>
        </authorList>
    </citation>
    <scope>NUCLEOTIDE SEQUENCE [LARGE SCALE GENOMIC DNA]</scope>
    <source>
        <strain evidence="7">YNDBR</strain>
        <tissue evidence="7">Leaf</tissue>
    </source>
</reference>
<comment type="function">
    <text evidence="4">Catalyzes the reduction of fatty acyl-CoA to fatty alcohols.</text>
</comment>
<dbReference type="GO" id="GO:0010345">
    <property type="term" value="P:suberin biosynthetic process"/>
    <property type="evidence" value="ECO:0007669"/>
    <property type="project" value="TreeGrafter"/>
</dbReference>
<dbReference type="PANTHER" id="PTHR11011">
    <property type="entry name" value="MALE STERILITY PROTEIN 2-RELATED"/>
    <property type="match status" value="1"/>
</dbReference>
<dbReference type="PANTHER" id="PTHR11011:SF99">
    <property type="entry name" value="FATTY ACYL-COA REDUCTASE 3"/>
    <property type="match status" value="1"/>
</dbReference>
<accession>A0AAP0I4N3</accession>
<name>A0AAP0I4N3_9MAGN</name>
<dbReference type="GO" id="GO:0102965">
    <property type="term" value="F:alcohol-forming long-chain fatty acyl-CoA reductase activity"/>
    <property type="evidence" value="ECO:0007669"/>
    <property type="project" value="UniProtKB-EC"/>
</dbReference>
<proteinExistence type="inferred from homology"/>
<evidence type="ECO:0000313" key="7">
    <source>
        <dbReference type="EMBL" id="KAK9108574.1"/>
    </source>
</evidence>
<comment type="similarity">
    <text evidence="1 4">Belongs to the fatty acyl-CoA reductase family.</text>
</comment>
<comment type="caution">
    <text evidence="7">The sequence shown here is derived from an EMBL/GenBank/DDBJ whole genome shotgun (WGS) entry which is preliminary data.</text>
</comment>
<dbReference type="AlphaFoldDB" id="A0AAP0I4N3"/>
<dbReference type="GO" id="GO:0080019">
    <property type="term" value="F:alcohol-forming very long-chain fatty acyl-CoA reductase activity"/>
    <property type="evidence" value="ECO:0007669"/>
    <property type="project" value="InterPro"/>
</dbReference>
<keyword evidence="4" id="KW-0560">Oxidoreductase</keyword>
<evidence type="ECO:0000256" key="3">
    <source>
        <dbReference type="ARBA" id="ARBA00023098"/>
    </source>
</evidence>
<keyword evidence="4" id="KW-0521">NADP</keyword>
<organism evidence="7 8">
    <name type="scientific">Stephania yunnanensis</name>
    <dbReference type="NCBI Taxonomy" id="152371"/>
    <lineage>
        <taxon>Eukaryota</taxon>
        <taxon>Viridiplantae</taxon>
        <taxon>Streptophyta</taxon>
        <taxon>Embryophyta</taxon>
        <taxon>Tracheophyta</taxon>
        <taxon>Spermatophyta</taxon>
        <taxon>Magnoliopsida</taxon>
        <taxon>Ranunculales</taxon>
        <taxon>Menispermaceae</taxon>
        <taxon>Menispermoideae</taxon>
        <taxon>Cissampelideae</taxon>
        <taxon>Stephania</taxon>
    </lineage>
</organism>